<reference evidence="6" key="1">
    <citation type="submission" date="2023-01" db="EMBL/GenBank/DDBJ databases">
        <title>Metagenome sequencing of chrysophaentin producing Chrysophaeum taylorii.</title>
        <authorList>
            <person name="Davison J."/>
            <person name="Bewley C."/>
        </authorList>
    </citation>
    <scope>NUCLEOTIDE SEQUENCE</scope>
    <source>
        <strain evidence="6">NIES-1699</strain>
    </source>
</reference>
<name>A0AAD7UA73_9STRA</name>
<dbReference type="EMBL" id="JAQMWT010000526">
    <property type="protein sequence ID" value="KAJ8600232.1"/>
    <property type="molecule type" value="Genomic_DNA"/>
</dbReference>
<evidence type="ECO:0008006" key="8">
    <source>
        <dbReference type="Google" id="ProtNLM"/>
    </source>
</evidence>
<evidence type="ECO:0000313" key="6">
    <source>
        <dbReference type="EMBL" id="KAJ8600232.1"/>
    </source>
</evidence>
<dbReference type="Pfam" id="PF12796">
    <property type="entry name" value="Ank_2"/>
    <property type="match status" value="2"/>
</dbReference>
<comment type="caution">
    <text evidence="6">The sequence shown here is derived from an EMBL/GenBank/DDBJ whole genome shotgun (WGS) entry which is preliminary data.</text>
</comment>
<keyword evidence="1" id="KW-0677">Repeat</keyword>
<dbReference type="SMART" id="SM00248">
    <property type="entry name" value="ANK"/>
    <property type="match status" value="9"/>
</dbReference>
<accession>A0AAD7UA73</accession>
<evidence type="ECO:0000313" key="7">
    <source>
        <dbReference type="Proteomes" id="UP001230188"/>
    </source>
</evidence>
<dbReference type="SUPFAM" id="SSF48403">
    <property type="entry name" value="Ankyrin repeat"/>
    <property type="match status" value="1"/>
</dbReference>
<dbReference type="Gene3D" id="1.25.40.20">
    <property type="entry name" value="Ankyrin repeat-containing domain"/>
    <property type="match status" value="3"/>
</dbReference>
<evidence type="ECO:0000256" key="5">
    <source>
        <dbReference type="SAM" id="MobiDB-lite"/>
    </source>
</evidence>
<dbReference type="PROSITE" id="PS50297">
    <property type="entry name" value="ANK_REP_REGION"/>
    <property type="match status" value="4"/>
</dbReference>
<dbReference type="Pfam" id="PF00023">
    <property type="entry name" value="Ank"/>
    <property type="match status" value="1"/>
</dbReference>
<dbReference type="PROSITE" id="PS50088">
    <property type="entry name" value="ANK_REPEAT"/>
    <property type="match status" value="5"/>
</dbReference>
<dbReference type="AlphaFoldDB" id="A0AAD7UA73"/>
<keyword evidence="2 3" id="KW-0040">ANK repeat</keyword>
<feature type="repeat" description="ANK" evidence="3">
    <location>
        <begin position="134"/>
        <end position="166"/>
    </location>
</feature>
<evidence type="ECO:0000256" key="1">
    <source>
        <dbReference type="ARBA" id="ARBA00022737"/>
    </source>
</evidence>
<dbReference type="PANTHER" id="PTHR46680">
    <property type="entry name" value="NF-KAPPA-B INHIBITOR ALPHA"/>
    <property type="match status" value="1"/>
</dbReference>
<evidence type="ECO:0000256" key="3">
    <source>
        <dbReference type="PROSITE-ProRule" id="PRU00023"/>
    </source>
</evidence>
<dbReference type="InterPro" id="IPR002110">
    <property type="entry name" value="Ankyrin_rpt"/>
</dbReference>
<feature type="repeat" description="ANK" evidence="3">
    <location>
        <begin position="105"/>
        <end position="137"/>
    </location>
</feature>
<dbReference type="InterPro" id="IPR051070">
    <property type="entry name" value="NF-kappa-B_inhibitor"/>
</dbReference>
<feature type="repeat" description="ANK" evidence="3">
    <location>
        <begin position="275"/>
        <end position="307"/>
    </location>
</feature>
<proteinExistence type="predicted"/>
<protein>
    <recommendedName>
        <fullName evidence="8">Ankyrin repeat protein</fullName>
    </recommendedName>
</protein>
<dbReference type="InterPro" id="IPR036770">
    <property type="entry name" value="Ankyrin_rpt-contain_sf"/>
</dbReference>
<feature type="repeat" description="ANK" evidence="3">
    <location>
        <begin position="39"/>
        <end position="71"/>
    </location>
</feature>
<feature type="region of interest" description="Disordered" evidence="5">
    <location>
        <begin position="887"/>
        <end position="920"/>
    </location>
</feature>
<gene>
    <name evidence="6" type="ORF">CTAYLR_001964</name>
</gene>
<keyword evidence="4" id="KW-0175">Coiled coil</keyword>
<keyword evidence="7" id="KW-1185">Reference proteome</keyword>
<feature type="repeat" description="ANK" evidence="3">
    <location>
        <begin position="72"/>
        <end position="104"/>
    </location>
</feature>
<evidence type="ECO:0000256" key="2">
    <source>
        <dbReference type="ARBA" id="ARBA00023043"/>
    </source>
</evidence>
<dbReference type="PRINTS" id="PR01415">
    <property type="entry name" value="ANKYRIN"/>
</dbReference>
<organism evidence="6 7">
    <name type="scientific">Chrysophaeum taylorii</name>
    <dbReference type="NCBI Taxonomy" id="2483200"/>
    <lineage>
        <taxon>Eukaryota</taxon>
        <taxon>Sar</taxon>
        <taxon>Stramenopiles</taxon>
        <taxon>Ochrophyta</taxon>
        <taxon>Pelagophyceae</taxon>
        <taxon>Pelagomonadales</taxon>
        <taxon>Pelagomonadaceae</taxon>
        <taxon>Chrysophaeum</taxon>
    </lineage>
</organism>
<evidence type="ECO:0000256" key="4">
    <source>
        <dbReference type="SAM" id="Coils"/>
    </source>
</evidence>
<feature type="coiled-coil region" evidence="4">
    <location>
        <begin position="813"/>
        <end position="840"/>
    </location>
</feature>
<dbReference type="Proteomes" id="UP001230188">
    <property type="component" value="Unassembled WGS sequence"/>
</dbReference>
<dbReference type="PANTHER" id="PTHR46680:SF3">
    <property type="entry name" value="NF-KAPPA-B INHIBITOR CACTUS"/>
    <property type="match status" value="1"/>
</dbReference>
<sequence length="920" mass="99751">MTKKSPLHANAMNLMAQRGETTALERAIQQGSDLNETDGDWFPLMMGVASNQSEVVKLLLGNGAKVDQTDEQGVSSLALAVQESHVECMRLLLEHGADVHQVNTVGTPPLVLAAHTGNIEVVELLLEHGADPRTGRTALHAAIRSSSTNVVERLLQAGADLDVVDGDGTPLLVAIRCNLKKTATPKTVLREALVSILLSGGADVNKQNGGETPLAACVDQGAAGLVQRLCDAGADPNDGSLLRVAGALKLTAARQVEIAEILLAHGARVDYSDDCGTKPLHMAVCRCRLALVRVFLQHGADANAAIEISGEIPAGFTPLRLATTVAQHEDREAIVNELVASRATEPLDELDLHTSEELVAWFRTLSWHGERTHVLLEKLEDLTPEQLFAMDETELLEEIVRDIVDPAEPIFENTDEGAAMLWYRKLQRHAKIQRDREQRARLGAALANENDDAFVPPLDDEERRVSVVDNLRAAAAAYNRACLLGDDEDETIIKSLDTAVATCIAEAERLRLARERCRAERYEALSERWSTLTRTTEATRPAPSKQVSVQPKRGESCFLREIDHIRVRAAAARPLLYGALSALLDEINAKPNAASLGLSSDEFCLPFADEGFLTVQGKRAALRPQPANQSKGAISAVIHVEDPYVMAVIVSALSQRSLPLRLDKVDFTRNDPPAVSLGATVLYPSTAAQHATTTNNHKHAFCEALAGVPLMTADIVLMFAQFATIAELIAPFEAVVGAADRRKFIFSTTLAFVDPDTWLPRTPEVVAAHHAARGRQLAPEDDDDEDRVALLERKLGSYADALAAAKANAASNVADLEASLRQRNHEIAQAREELARAAEAASARDDENRQLRDELNCVKATSLSSTKQSQLSDTPSFFDFSVATSVDSANHKPVPPPKNKTCFPSFNKPSRSRVVPEMRT</sequence>